<dbReference type="EMBL" id="JABWDY010013488">
    <property type="protein sequence ID" value="KAF5198249.1"/>
    <property type="molecule type" value="Genomic_DNA"/>
</dbReference>
<comment type="caution">
    <text evidence="1">The sequence shown here is derived from an EMBL/GenBank/DDBJ whole genome shotgun (WGS) entry which is preliminary data.</text>
</comment>
<sequence>MSEIFYTRHELHQLHTSHTTEAVAVFPDITNSTLGLCCVIWDLQIIQWRSVMLISTRIQRSPQFPTKVVDN</sequence>
<accession>A0A7J6WLJ5</accession>
<dbReference type="AlphaFoldDB" id="A0A7J6WLJ5"/>
<evidence type="ECO:0000313" key="1">
    <source>
        <dbReference type="EMBL" id="KAF5198249.1"/>
    </source>
</evidence>
<reference evidence="1 2" key="1">
    <citation type="submission" date="2020-06" db="EMBL/GenBank/DDBJ databases">
        <title>Transcriptomic and genomic resources for Thalictrum thalictroides and T. hernandezii: Facilitating candidate gene discovery in an emerging model plant lineage.</title>
        <authorList>
            <person name="Arias T."/>
            <person name="Riano-Pachon D.M."/>
            <person name="Di Stilio V.S."/>
        </authorList>
    </citation>
    <scope>NUCLEOTIDE SEQUENCE [LARGE SCALE GENOMIC DNA]</scope>
    <source>
        <strain evidence="2">cv. WT478/WT964</strain>
        <tissue evidence="1">Leaves</tissue>
    </source>
</reference>
<dbReference type="Proteomes" id="UP000554482">
    <property type="component" value="Unassembled WGS sequence"/>
</dbReference>
<proteinExistence type="predicted"/>
<keyword evidence="2" id="KW-1185">Reference proteome</keyword>
<evidence type="ECO:0000313" key="2">
    <source>
        <dbReference type="Proteomes" id="UP000554482"/>
    </source>
</evidence>
<name>A0A7J6WLJ5_THATH</name>
<gene>
    <name evidence="1" type="ORF">FRX31_012163</name>
</gene>
<protein>
    <submittedName>
        <fullName evidence="1">Uncharacterized protein</fullName>
    </submittedName>
</protein>
<organism evidence="1 2">
    <name type="scientific">Thalictrum thalictroides</name>
    <name type="common">Rue-anemone</name>
    <name type="synonym">Anemone thalictroides</name>
    <dbReference type="NCBI Taxonomy" id="46969"/>
    <lineage>
        <taxon>Eukaryota</taxon>
        <taxon>Viridiplantae</taxon>
        <taxon>Streptophyta</taxon>
        <taxon>Embryophyta</taxon>
        <taxon>Tracheophyta</taxon>
        <taxon>Spermatophyta</taxon>
        <taxon>Magnoliopsida</taxon>
        <taxon>Ranunculales</taxon>
        <taxon>Ranunculaceae</taxon>
        <taxon>Thalictroideae</taxon>
        <taxon>Thalictrum</taxon>
    </lineage>
</organism>